<evidence type="ECO:0000313" key="1">
    <source>
        <dbReference type="EMBL" id="KAK9101681.1"/>
    </source>
</evidence>
<protein>
    <submittedName>
        <fullName evidence="1">Uncharacterized protein</fullName>
    </submittedName>
</protein>
<gene>
    <name evidence="1" type="ORF">Sjap_018935</name>
</gene>
<accession>A0AAP0EZ23</accession>
<comment type="caution">
    <text evidence="1">The sequence shown here is derived from an EMBL/GenBank/DDBJ whole genome shotgun (WGS) entry which is preliminary data.</text>
</comment>
<evidence type="ECO:0000313" key="2">
    <source>
        <dbReference type="Proteomes" id="UP001417504"/>
    </source>
</evidence>
<dbReference type="AlphaFoldDB" id="A0AAP0EZ23"/>
<proteinExistence type="predicted"/>
<reference evidence="1 2" key="1">
    <citation type="submission" date="2024-01" db="EMBL/GenBank/DDBJ databases">
        <title>Genome assemblies of Stephania.</title>
        <authorList>
            <person name="Yang L."/>
        </authorList>
    </citation>
    <scope>NUCLEOTIDE SEQUENCE [LARGE SCALE GENOMIC DNA]</scope>
    <source>
        <strain evidence="1">QJT</strain>
        <tissue evidence="1">Leaf</tissue>
    </source>
</reference>
<name>A0AAP0EZ23_9MAGN</name>
<sequence length="141" mass="15171">MADQTGPNDDSGTSDTRYASADDVHILTQRVAMQDQQLQDIPVVGELPCSGLIGDDFQWFIGVPTVPNHPSPRGKRARYGPHIAALLAGLSLVGVVGDHANLGFVFGYGREWWFYDLARVSPASLCRGGSFSMSDNTSESS</sequence>
<organism evidence="1 2">
    <name type="scientific">Stephania japonica</name>
    <dbReference type="NCBI Taxonomy" id="461633"/>
    <lineage>
        <taxon>Eukaryota</taxon>
        <taxon>Viridiplantae</taxon>
        <taxon>Streptophyta</taxon>
        <taxon>Embryophyta</taxon>
        <taxon>Tracheophyta</taxon>
        <taxon>Spermatophyta</taxon>
        <taxon>Magnoliopsida</taxon>
        <taxon>Ranunculales</taxon>
        <taxon>Menispermaceae</taxon>
        <taxon>Menispermoideae</taxon>
        <taxon>Cissampelideae</taxon>
        <taxon>Stephania</taxon>
    </lineage>
</organism>
<dbReference type="Proteomes" id="UP001417504">
    <property type="component" value="Unassembled WGS sequence"/>
</dbReference>
<keyword evidence="2" id="KW-1185">Reference proteome</keyword>
<dbReference type="EMBL" id="JBBNAE010000008">
    <property type="protein sequence ID" value="KAK9101681.1"/>
    <property type="molecule type" value="Genomic_DNA"/>
</dbReference>